<evidence type="ECO:0000313" key="9">
    <source>
        <dbReference type="Proteomes" id="UP000658131"/>
    </source>
</evidence>
<evidence type="ECO:0000256" key="6">
    <source>
        <dbReference type="PIRNR" id="PIRNR002854"/>
    </source>
</evidence>
<feature type="chain" id="PRO_5047445266" description="Lipoprotein" evidence="7">
    <location>
        <begin position="21"/>
        <end position="287"/>
    </location>
</feature>
<dbReference type="Gene3D" id="3.40.190.10">
    <property type="entry name" value="Periplasmic binding protein-like II"/>
    <property type="match status" value="2"/>
</dbReference>
<dbReference type="SUPFAM" id="SSF53850">
    <property type="entry name" value="Periplasmic binding protein-like II"/>
    <property type="match status" value="1"/>
</dbReference>
<gene>
    <name evidence="8" type="ORF">H8717_12515</name>
</gene>
<comment type="subcellular location">
    <subcellularLocation>
        <location evidence="1">Membrane</location>
        <topology evidence="1">Lipid-anchor</topology>
    </subcellularLocation>
</comment>
<comment type="similarity">
    <text evidence="6">Belongs to the nlpA lipoprotein family.</text>
</comment>
<evidence type="ECO:0000256" key="2">
    <source>
        <dbReference type="ARBA" id="ARBA00022729"/>
    </source>
</evidence>
<dbReference type="Proteomes" id="UP000658131">
    <property type="component" value="Unassembled WGS sequence"/>
</dbReference>
<protein>
    <recommendedName>
        <fullName evidence="6">Lipoprotein</fullName>
    </recommendedName>
</protein>
<dbReference type="PROSITE" id="PS51257">
    <property type="entry name" value="PROKAR_LIPOPROTEIN"/>
    <property type="match status" value="1"/>
</dbReference>
<dbReference type="PANTHER" id="PTHR30429">
    <property type="entry name" value="D-METHIONINE-BINDING LIPOPROTEIN METQ"/>
    <property type="match status" value="1"/>
</dbReference>
<evidence type="ECO:0000313" key="8">
    <source>
        <dbReference type="EMBL" id="MBC8577227.1"/>
    </source>
</evidence>
<keyword evidence="4" id="KW-0564">Palmitate</keyword>
<evidence type="ECO:0000256" key="4">
    <source>
        <dbReference type="ARBA" id="ARBA00023139"/>
    </source>
</evidence>
<sequence>MKKVVFKGIAASLVLSLSLAGCGSGSPAPSAAPSSSPESQSATAPVVVKLGVVGESNEWWDPAIAALKQEGIEIELVKFSDYTLPNQALADGEIDLNAFQHHAFLQNQIKDKGYDLTPICDTIIAPLGLYSDKIKSIDELQDGDSIAIPSDATNGGRSLKVLETSGLIQVDPAAEYLPEVKDITANPKNIKFIEVEAAQTPSLLPDVAAAIINGAHAKDHGLTPSKDAIYLETVQEGSDNPYINVLVARTADKDNEIYQKIIKAFQTDETARVLEEEYQGAYLPAWK</sequence>
<dbReference type="PANTHER" id="PTHR30429:SF1">
    <property type="entry name" value="D-METHIONINE-BINDING LIPOPROTEIN METQ-RELATED"/>
    <property type="match status" value="1"/>
</dbReference>
<dbReference type="EMBL" id="JACRTB010000024">
    <property type="protein sequence ID" value="MBC8577227.1"/>
    <property type="molecule type" value="Genomic_DNA"/>
</dbReference>
<accession>A0ABR7NN31</accession>
<comment type="caution">
    <text evidence="8">The sequence shown here is derived from an EMBL/GenBank/DDBJ whole genome shotgun (WGS) entry which is preliminary data.</text>
</comment>
<keyword evidence="3" id="KW-0472">Membrane</keyword>
<keyword evidence="5 6" id="KW-0449">Lipoprotein</keyword>
<dbReference type="RefSeq" id="WP_262400692.1">
    <property type="nucleotide sequence ID" value="NZ_JACRTB010000024.1"/>
</dbReference>
<evidence type="ECO:0000256" key="5">
    <source>
        <dbReference type="ARBA" id="ARBA00023288"/>
    </source>
</evidence>
<dbReference type="InterPro" id="IPR004872">
    <property type="entry name" value="Lipoprotein_NlpA"/>
</dbReference>
<dbReference type="PIRSF" id="PIRSF002854">
    <property type="entry name" value="MetQ"/>
    <property type="match status" value="1"/>
</dbReference>
<evidence type="ECO:0000256" key="1">
    <source>
        <dbReference type="ARBA" id="ARBA00004635"/>
    </source>
</evidence>
<keyword evidence="2 7" id="KW-0732">Signal</keyword>
<reference evidence="8 9" key="1">
    <citation type="submission" date="2020-08" db="EMBL/GenBank/DDBJ databases">
        <title>Genome public.</title>
        <authorList>
            <person name="Liu C."/>
            <person name="Sun Q."/>
        </authorList>
    </citation>
    <scope>NUCLEOTIDE SEQUENCE [LARGE SCALE GENOMIC DNA]</scope>
    <source>
        <strain evidence="8 9">BX1</strain>
    </source>
</reference>
<proteinExistence type="inferred from homology"/>
<keyword evidence="9" id="KW-1185">Reference proteome</keyword>
<organism evidence="8 9">
    <name type="scientific">Yanshouia hominis</name>
    <dbReference type="NCBI Taxonomy" id="2763673"/>
    <lineage>
        <taxon>Bacteria</taxon>
        <taxon>Bacillati</taxon>
        <taxon>Bacillota</taxon>
        <taxon>Clostridia</taxon>
        <taxon>Eubacteriales</taxon>
        <taxon>Oscillospiraceae</taxon>
        <taxon>Yanshouia</taxon>
    </lineage>
</organism>
<evidence type="ECO:0000256" key="7">
    <source>
        <dbReference type="SAM" id="SignalP"/>
    </source>
</evidence>
<feature type="signal peptide" evidence="7">
    <location>
        <begin position="1"/>
        <end position="20"/>
    </location>
</feature>
<dbReference type="Pfam" id="PF03180">
    <property type="entry name" value="Lipoprotein_9"/>
    <property type="match status" value="1"/>
</dbReference>
<evidence type="ECO:0000256" key="3">
    <source>
        <dbReference type="ARBA" id="ARBA00023136"/>
    </source>
</evidence>
<name>A0ABR7NN31_9FIRM</name>